<evidence type="ECO:0000256" key="5">
    <source>
        <dbReference type="SAM" id="MobiDB-lite"/>
    </source>
</evidence>
<feature type="compositionally biased region" description="Acidic residues" evidence="5">
    <location>
        <begin position="314"/>
        <end position="326"/>
    </location>
</feature>
<evidence type="ECO:0000313" key="7">
    <source>
        <dbReference type="Proteomes" id="UP000197138"/>
    </source>
</evidence>
<name>A0A218WBH4_PUNGR</name>
<protein>
    <submittedName>
        <fullName evidence="6">Uncharacterized protein</fullName>
    </submittedName>
</protein>
<comment type="similarity">
    <text evidence="2">Belongs to the BORCS8 family.</text>
</comment>
<feature type="region of interest" description="Disordered" evidence="5">
    <location>
        <begin position="212"/>
        <end position="239"/>
    </location>
</feature>
<evidence type="ECO:0000313" key="6">
    <source>
        <dbReference type="EMBL" id="OWM70227.1"/>
    </source>
</evidence>
<evidence type="ECO:0000256" key="2">
    <source>
        <dbReference type="ARBA" id="ARBA00010463"/>
    </source>
</evidence>
<keyword evidence="4" id="KW-0458">Lysosome</keyword>
<dbReference type="EMBL" id="MTKT01004810">
    <property type="protein sequence ID" value="OWM70227.1"/>
    <property type="molecule type" value="Genomic_DNA"/>
</dbReference>
<evidence type="ECO:0000256" key="1">
    <source>
        <dbReference type="ARBA" id="ARBA00004656"/>
    </source>
</evidence>
<proteinExistence type="inferred from homology"/>
<dbReference type="PANTHER" id="PTHR21146:SF0">
    <property type="entry name" value="BLOC-1-RELATED COMPLEX SUBUNIT 8"/>
    <property type="match status" value="1"/>
</dbReference>
<comment type="caution">
    <text evidence="6">The sequence shown here is derived from an EMBL/GenBank/DDBJ whole genome shotgun (WGS) entry which is preliminary data.</text>
</comment>
<organism evidence="6 7">
    <name type="scientific">Punica granatum</name>
    <name type="common">Pomegranate</name>
    <dbReference type="NCBI Taxonomy" id="22663"/>
    <lineage>
        <taxon>Eukaryota</taxon>
        <taxon>Viridiplantae</taxon>
        <taxon>Streptophyta</taxon>
        <taxon>Embryophyta</taxon>
        <taxon>Tracheophyta</taxon>
        <taxon>Spermatophyta</taxon>
        <taxon>Magnoliopsida</taxon>
        <taxon>eudicotyledons</taxon>
        <taxon>Gunneridae</taxon>
        <taxon>Pentapetalae</taxon>
        <taxon>rosids</taxon>
        <taxon>malvids</taxon>
        <taxon>Myrtales</taxon>
        <taxon>Lythraceae</taxon>
        <taxon>Punica</taxon>
    </lineage>
</organism>
<dbReference type="Proteomes" id="UP000197138">
    <property type="component" value="Unassembled WGS sequence"/>
</dbReference>
<feature type="compositionally biased region" description="Basic and acidic residues" evidence="5">
    <location>
        <begin position="265"/>
        <end position="282"/>
    </location>
</feature>
<evidence type="ECO:0000256" key="3">
    <source>
        <dbReference type="ARBA" id="ARBA00023136"/>
    </source>
</evidence>
<dbReference type="PANTHER" id="PTHR21146">
    <property type="entry name" value="MEF2B PROTEIN"/>
    <property type="match status" value="1"/>
</dbReference>
<evidence type="ECO:0000256" key="4">
    <source>
        <dbReference type="ARBA" id="ARBA00023228"/>
    </source>
</evidence>
<comment type="subcellular location">
    <subcellularLocation>
        <location evidence="1">Lysosome membrane</location>
    </subcellularLocation>
</comment>
<gene>
    <name evidence="6" type="ORF">CDL15_Pgr026077</name>
</gene>
<dbReference type="GO" id="GO:0005765">
    <property type="term" value="C:lysosomal membrane"/>
    <property type="evidence" value="ECO:0007669"/>
    <property type="project" value="UniProtKB-SubCell"/>
</dbReference>
<sequence length="370" mass="40663">MFLFFLVPPVLEVRSGGGIWKDMKGERTLQNEQESSRSISSRAISLCPFHPNTQYLVGEFPETVPSFHPFPLLSSPQLAVAVAVAANRLCYGLDELPFTSNNMQDGFSAVDGFVEITESLAEMIKYVANEPSVGLFYIQQHTQNAVPNVINLKNKVGLKSHETTLHTEDAEDSIAMVKSMKDCGLPIADEMIADIKKSLSIMSVKQPKKGLISPASSFQMGRSRSLGPSSWGWSNDPEDGERKGGYFSSVFKSAKQKAGNFRWPQLDHKGPMQMKDEKEEKSMSNSNEMLLSSSSTLPGGESDELPLSSQVTDELPEGEGEGETTEDSVVHNPPLPFSEEYDSFKANREAKLEEWLEGNGKRDNVNGASA</sequence>
<dbReference type="Pfam" id="PF10167">
    <property type="entry name" value="BORCS8"/>
    <property type="match status" value="1"/>
</dbReference>
<accession>A0A218WBH4</accession>
<keyword evidence="3" id="KW-0472">Membrane</keyword>
<feature type="region of interest" description="Disordered" evidence="5">
    <location>
        <begin position="260"/>
        <end position="344"/>
    </location>
</feature>
<feature type="compositionally biased region" description="Polar residues" evidence="5">
    <location>
        <begin position="214"/>
        <end position="233"/>
    </location>
</feature>
<reference evidence="7" key="1">
    <citation type="journal article" date="2017" name="Plant J.">
        <title>The pomegranate (Punica granatum L.) genome and the genomics of punicalagin biosynthesis.</title>
        <authorList>
            <person name="Qin G."/>
            <person name="Xu C."/>
            <person name="Ming R."/>
            <person name="Tang H."/>
            <person name="Guyot R."/>
            <person name="Kramer E.M."/>
            <person name="Hu Y."/>
            <person name="Yi X."/>
            <person name="Qi Y."/>
            <person name="Xu X."/>
            <person name="Gao Z."/>
            <person name="Pan H."/>
            <person name="Jian J."/>
            <person name="Tian Y."/>
            <person name="Yue Z."/>
            <person name="Xu Y."/>
        </authorList>
    </citation>
    <scope>NUCLEOTIDE SEQUENCE [LARGE SCALE GENOMIC DNA]</scope>
    <source>
        <strain evidence="7">cv. Dabenzi</strain>
    </source>
</reference>
<feature type="compositionally biased region" description="Low complexity" evidence="5">
    <location>
        <begin position="283"/>
        <end position="295"/>
    </location>
</feature>
<dbReference type="InterPro" id="IPR019320">
    <property type="entry name" value="BORCS8"/>
</dbReference>
<dbReference type="AlphaFoldDB" id="A0A218WBH4"/>